<evidence type="ECO:0000313" key="2">
    <source>
        <dbReference type="EMBL" id="KAG2179273.1"/>
    </source>
</evidence>
<sequence length="261" mass="28601">MGSDKDILASNALMDDATAPRVTVFVGGISGIRKFTLRALVATVATMKIYLVGRRSFEKRMHDFIQELHVINPKAEVIWTEGEIALFAETKRVCKTIESEAEDPKVSVLGGGLEREIKVLDGLDLKKPGSFGSIKAQMQYTTMNTLTLEKLANDNPNVTFIHSWPGTVNIGNSKRGNPNAIMSWFISLVPVPLISLIRLATSCLHKGICSKAPAPLLAVVAFHGKGSQCECTPNAKAMRLLREGALEKDWDHAQEVFPPYL</sequence>
<dbReference type="PANTHER" id="PTHR47534">
    <property type="entry name" value="YALI0E05731P"/>
    <property type="match status" value="1"/>
</dbReference>
<accession>A0A8H7UGQ9</accession>
<keyword evidence="1" id="KW-0560">Oxidoreductase</keyword>
<organism evidence="2 3">
    <name type="scientific">Mortierella isabellina</name>
    <name type="common">Filamentous fungus</name>
    <name type="synonym">Umbelopsis isabellina</name>
    <dbReference type="NCBI Taxonomy" id="91625"/>
    <lineage>
        <taxon>Eukaryota</taxon>
        <taxon>Fungi</taxon>
        <taxon>Fungi incertae sedis</taxon>
        <taxon>Mucoromycota</taxon>
        <taxon>Mucoromycotina</taxon>
        <taxon>Umbelopsidomycetes</taxon>
        <taxon>Umbelopsidales</taxon>
        <taxon>Umbelopsidaceae</taxon>
        <taxon>Umbelopsis</taxon>
    </lineage>
</organism>
<proteinExistence type="predicted"/>
<dbReference type="PANTHER" id="PTHR47534:SF3">
    <property type="entry name" value="ALCOHOL DEHYDROGENASE-LIKE C-TERMINAL DOMAIN-CONTAINING PROTEIN"/>
    <property type="match status" value="1"/>
</dbReference>
<gene>
    <name evidence="2" type="ORF">INT43_002123</name>
</gene>
<reference evidence="2" key="1">
    <citation type="submission" date="2020-12" db="EMBL/GenBank/DDBJ databases">
        <title>Metabolic potential, ecology and presence of endohyphal bacteria is reflected in genomic diversity of Mucoromycotina.</title>
        <authorList>
            <person name="Muszewska A."/>
            <person name="Okrasinska A."/>
            <person name="Steczkiewicz K."/>
            <person name="Drgas O."/>
            <person name="Orlowska M."/>
            <person name="Perlinska-Lenart U."/>
            <person name="Aleksandrzak-Piekarczyk T."/>
            <person name="Szatraj K."/>
            <person name="Zielenkiewicz U."/>
            <person name="Pilsyk S."/>
            <person name="Malc E."/>
            <person name="Mieczkowski P."/>
            <person name="Kruszewska J.S."/>
            <person name="Biernat P."/>
            <person name="Pawlowska J."/>
        </authorList>
    </citation>
    <scope>NUCLEOTIDE SEQUENCE</scope>
    <source>
        <strain evidence="2">WA0000067209</strain>
    </source>
</reference>
<dbReference type="AlphaFoldDB" id="A0A8H7UGQ9"/>
<protein>
    <submittedName>
        <fullName evidence="2">Uncharacterized protein</fullName>
    </submittedName>
</protein>
<keyword evidence="3" id="KW-1185">Reference proteome</keyword>
<dbReference type="EMBL" id="JAEPQZ010000007">
    <property type="protein sequence ID" value="KAG2179273.1"/>
    <property type="molecule type" value="Genomic_DNA"/>
</dbReference>
<dbReference type="OrthoDB" id="2898509at2759"/>
<evidence type="ECO:0000256" key="1">
    <source>
        <dbReference type="ARBA" id="ARBA00023002"/>
    </source>
</evidence>
<dbReference type="GO" id="GO:0016491">
    <property type="term" value="F:oxidoreductase activity"/>
    <property type="evidence" value="ECO:0007669"/>
    <property type="project" value="UniProtKB-KW"/>
</dbReference>
<evidence type="ECO:0000313" key="3">
    <source>
        <dbReference type="Proteomes" id="UP000654370"/>
    </source>
</evidence>
<dbReference type="InterPro" id="IPR052228">
    <property type="entry name" value="Sec_Metab_Biosynth_Oxidored"/>
</dbReference>
<name>A0A8H7UGQ9_MORIS</name>
<dbReference type="Proteomes" id="UP000654370">
    <property type="component" value="Unassembled WGS sequence"/>
</dbReference>
<comment type="caution">
    <text evidence="2">The sequence shown here is derived from an EMBL/GenBank/DDBJ whole genome shotgun (WGS) entry which is preliminary data.</text>
</comment>